<dbReference type="EC" id="1.20.4.1" evidence="4"/>
<dbReference type="GO" id="GO:0008794">
    <property type="term" value="F:arsenate reductase (glutaredoxin) activity"/>
    <property type="evidence" value="ECO:0007669"/>
    <property type="project" value="UniProtKB-EC"/>
</dbReference>
<dbReference type="RefSeq" id="WP_156230537.1">
    <property type="nucleotide sequence ID" value="NZ_CP046455.1"/>
</dbReference>
<organism evidence="4 5">
    <name type="scientific">Corynebacterium occultum</name>
    <dbReference type="NCBI Taxonomy" id="2675219"/>
    <lineage>
        <taxon>Bacteria</taxon>
        <taxon>Bacillati</taxon>
        <taxon>Actinomycetota</taxon>
        <taxon>Actinomycetes</taxon>
        <taxon>Mycobacteriales</taxon>
        <taxon>Corynebacteriaceae</taxon>
        <taxon>Corynebacterium</taxon>
    </lineage>
</organism>
<dbReference type="InterPro" id="IPR036249">
    <property type="entry name" value="Thioredoxin-like_sf"/>
</dbReference>
<evidence type="ECO:0000256" key="1">
    <source>
        <dbReference type="ARBA" id="ARBA00007198"/>
    </source>
</evidence>
<evidence type="ECO:0000313" key="5">
    <source>
        <dbReference type="Proteomes" id="UP000424462"/>
    </source>
</evidence>
<dbReference type="PANTHER" id="PTHR30041">
    <property type="entry name" value="ARSENATE REDUCTASE"/>
    <property type="match status" value="1"/>
</dbReference>
<sequence length="115" mass="12809">MSEATIFHNPQCSTSRRGKALLEERGLDIEVVKYLVDTPTAAELKALYERAGISVHDGVRTKEAVYKELGLSPETPEEELLRAMVENPRLIERPIVATAKGVRIGRPVEVIEEIL</sequence>
<proteinExistence type="inferred from homology"/>
<name>A0A6B8W6P4_9CORY</name>
<evidence type="ECO:0000313" key="4">
    <source>
        <dbReference type="EMBL" id="QGU06985.1"/>
    </source>
</evidence>
<dbReference type="PANTHER" id="PTHR30041:SF4">
    <property type="entry name" value="ARSENATE REDUCTASE"/>
    <property type="match status" value="1"/>
</dbReference>
<dbReference type="Gene3D" id="3.40.30.10">
    <property type="entry name" value="Glutaredoxin"/>
    <property type="match status" value="1"/>
</dbReference>
<accession>A0A6B8W6P4</accession>
<keyword evidence="5" id="KW-1185">Reference proteome</keyword>
<dbReference type="AlphaFoldDB" id="A0A6B8W6P4"/>
<dbReference type="EMBL" id="CP046455">
    <property type="protein sequence ID" value="QGU06985.1"/>
    <property type="molecule type" value="Genomic_DNA"/>
</dbReference>
<dbReference type="Proteomes" id="UP000424462">
    <property type="component" value="Chromosome"/>
</dbReference>
<dbReference type="NCBIfam" id="TIGR00014">
    <property type="entry name" value="arsC"/>
    <property type="match status" value="1"/>
</dbReference>
<dbReference type="InterPro" id="IPR006659">
    <property type="entry name" value="Arsenate_reductase"/>
</dbReference>
<gene>
    <name evidence="4" type="primary">arsC1</name>
    <name evidence="4" type="ORF">COCCU_05195</name>
</gene>
<dbReference type="PROSITE" id="PS51353">
    <property type="entry name" value="ARSC"/>
    <property type="match status" value="1"/>
</dbReference>
<protein>
    <submittedName>
        <fullName evidence="4">Arsenate reductase</fullName>
        <ecNumber evidence="4">1.20.4.1</ecNumber>
    </submittedName>
</protein>
<dbReference type="SUPFAM" id="SSF52833">
    <property type="entry name" value="Thioredoxin-like"/>
    <property type="match status" value="1"/>
</dbReference>
<reference evidence="4 5" key="1">
    <citation type="submission" date="2019-11" db="EMBL/GenBank/DDBJ databases">
        <title>Complete genome sequence of Corynebacterium kalinowskii 1959, a novel Corynebacterium species isolated from soil of a small paddock in Vilsendorf, Germany.</title>
        <authorList>
            <person name="Schaffert L."/>
            <person name="Ruwe M."/>
            <person name="Milse J."/>
            <person name="Hanuschka K."/>
            <person name="Ortseifen V."/>
            <person name="Droste J."/>
            <person name="Brandt D."/>
            <person name="Schlueter L."/>
            <person name="Kutter Y."/>
            <person name="Vinke S."/>
            <person name="Viehoefer P."/>
            <person name="Jacob L."/>
            <person name="Luebke N.-C."/>
            <person name="Schulte-Berndt E."/>
            <person name="Hain C."/>
            <person name="Linder M."/>
            <person name="Schmidt P."/>
            <person name="Wollenschlaeger L."/>
            <person name="Luttermann T."/>
            <person name="Thieme E."/>
            <person name="Hassa J."/>
            <person name="Haak M."/>
            <person name="Wittchen M."/>
            <person name="Mentz A."/>
            <person name="Persicke M."/>
            <person name="Busche T."/>
            <person name="Ruckert C."/>
        </authorList>
    </citation>
    <scope>NUCLEOTIDE SEQUENCE [LARGE SCALE GENOMIC DNA]</scope>
    <source>
        <strain evidence="4 5">2039</strain>
    </source>
</reference>
<evidence type="ECO:0000256" key="3">
    <source>
        <dbReference type="PROSITE-ProRule" id="PRU01282"/>
    </source>
</evidence>
<dbReference type="KEGG" id="cok:COCCU_05195"/>
<dbReference type="InterPro" id="IPR006660">
    <property type="entry name" value="Arsenate_reductase-like"/>
</dbReference>
<comment type="similarity">
    <text evidence="1 3">Belongs to the ArsC family.</text>
</comment>
<evidence type="ECO:0000256" key="2">
    <source>
        <dbReference type="ARBA" id="ARBA00023002"/>
    </source>
</evidence>
<dbReference type="Pfam" id="PF03960">
    <property type="entry name" value="ArsC"/>
    <property type="match status" value="1"/>
</dbReference>
<keyword evidence="2 4" id="KW-0560">Oxidoreductase</keyword>
<dbReference type="CDD" id="cd03034">
    <property type="entry name" value="ArsC_ArsC"/>
    <property type="match status" value="1"/>
</dbReference>